<dbReference type="EMBL" id="JBIGHX010000003">
    <property type="protein sequence ID" value="MFG6461877.1"/>
    <property type="molecule type" value="Genomic_DNA"/>
</dbReference>
<evidence type="ECO:0000256" key="1">
    <source>
        <dbReference type="SAM" id="Phobius"/>
    </source>
</evidence>
<organism evidence="2 3">
    <name type="scientific">Pelomonas lactea</name>
    <dbReference type="NCBI Taxonomy" id="3299030"/>
    <lineage>
        <taxon>Bacteria</taxon>
        <taxon>Pseudomonadati</taxon>
        <taxon>Pseudomonadota</taxon>
        <taxon>Betaproteobacteria</taxon>
        <taxon>Burkholderiales</taxon>
        <taxon>Sphaerotilaceae</taxon>
        <taxon>Roseateles</taxon>
    </lineage>
</organism>
<accession>A0ABW7GIT9</accession>
<evidence type="ECO:0000313" key="3">
    <source>
        <dbReference type="Proteomes" id="UP001606302"/>
    </source>
</evidence>
<feature type="transmembrane region" description="Helical" evidence="1">
    <location>
        <begin position="271"/>
        <end position="292"/>
    </location>
</feature>
<feature type="transmembrane region" description="Helical" evidence="1">
    <location>
        <begin position="194"/>
        <end position="215"/>
    </location>
</feature>
<feature type="transmembrane region" description="Helical" evidence="1">
    <location>
        <begin position="304"/>
        <end position="322"/>
    </location>
</feature>
<reference evidence="2 3" key="1">
    <citation type="submission" date="2024-08" db="EMBL/GenBank/DDBJ databases">
        <authorList>
            <person name="Lu H."/>
        </authorList>
    </citation>
    <scope>NUCLEOTIDE SEQUENCE [LARGE SCALE GENOMIC DNA]</scope>
    <source>
        <strain evidence="2 3">DXS20W</strain>
    </source>
</reference>
<dbReference type="RefSeq" id="WP_394510734.1">
    <property type="nucleotide sequence ID" value="NZ_JBIGHX010000003.1"/>
</dbReference>
<keyword evidence="3" id="KW-1185">Reference proteome</keyword>
<dbReference type="Proteomes" id="UP001606302">
    <property type="component" value="Unassembled WGS sequence"/>
</dbReference>
<sequence length="394" mass="42188">MKVAPHSLAEGEEVRLGATLLLPSLLSFLAALLGWALAWAGVRSVAMLGVVVMLQALLMLAGAAVISGVHAAAAARWRRRVAPSAALQRVRMASRRMLQQLAARGVAGPLLMLVGLAWLQPGWDLLAMGGGVLLAVAVAVLAGMAFGEWMQRLVLPPVVARLRLARTWRWPSGWWRWRQVPTWQQVDLRHPSGALWVACLLVPQALVQAAHWRFHAWGVAYTSGWDIALVGLWMLGLGMLIHTAVIGPPLHWRARLAPGGLSAGSWARRTVVGSLLNAAVCVSVALAISMAVSKPDLRVVQLSAWAPVMGDVLLAMAWSLWLRGGRNSNWRQGLGSLSLGVAAMLLAGLARVLGLALQRGPALLAAELALALVFAVAAQRAWARQDLNRLVPRA</sequence>
<gene>
    <name evidence="2" type="ORF">ACG04Q_09870</name>
</gene>
<feature type="transmembrane region" description="Helical" evidence="1">
    <location>
        <begin position="227"/>
        <end position="250"/>
    </location>
</feature>
<keyword evidence="1" id="KW-0812">Transmembrane</keyword>
<feature type="transmembrane region" description="Helical" evidence="1">
    <location>
        <begin position="363"/>
        <end position="383"/>
    </location>
</feature>
<evidence type="ECO:0008006" key="4">
    <source>
        <dbReference type="Google" id="ProtNLM"/>
    </source>
</evidence>
<feature type="transmembrane region" description="Helical" evidence="1">
    <location>
        <begin position="334"/>
        <end position="357"/>
    </location>
</feature>
<protein>
    <recommendedName>
        <fullName evidence="4">ABC transporter permease</fullName>
    </recommendedName>
</protein>
<name>A0ABW7GIT9_9BURK</name>
<evidence type="ECO:0000313" key="2">
    <source>
        <dbReference type="EMBL" id="MFG6461877.1"/>
    </source>
</evidence>
<feature type="transmembrane region" description="Helical" evidence="1">
    <location>
        <begin position="20"/>
        <end position="40"/>
    </location>
</feature>
<proteinExistence type="predicted"/>
<keyword evidence="1" id="KW-1133">Transmembrane helix</keyword>
<keyword evidence="1" id="KW-0472">Membrane</keyword>
<feature type="transmembrane region" description="Helical" evidence="1">
    <location>
        <begin position="101"/>
        <end position="119"/>
    </location>
</feature>
<feature type="transmembrane region" description="Helical" evidence="1">
    <location>
        <begin position="46"/>
        <end position="73"/>
    </location>
</feature>
<feature type="transmembrane region" description="Helical" evidence="1">
    <location>
        <begin position="125"/>
        <end position="146"/>
    </location>
</feature>
<comment type="caution">
    <text evidence="2">The sequence shown here is derived from an EMBL/GenBank/DDBJ whole genome shotgun (WGS) entry which is preliminary data.</text>
</comment>